<evidence type="ECO:0000256" key="7">
    <source>
        <dbReference type="SAM" id="Coils"/>
    </source>
</evidence>
<dbReference type="OrthoDB" id="389699at2"/>
<dbReference type="EMBL" id="BJXW01000050">
    <property type="protein sequence ID" value="GEN32523.1"/>
    <property type="molecule type" value="Genomic_DNA"/>
</dbReference>
<dbReference type="Pfam" id="PF05103">
    <property type="entry name" value="DivIVA"/>
    <property type="match status" value="1"/>
</dbReference>
<dbReference type="RefSeq" id="WP_146938856.1">
    <property type="nucleotide sequence ID" value="NZ_BJXW01000050.1"/>
</dbReference>
<evidence type="ECO:0000256" key="4">
    <source>
        <dbReference type="ARBA" id="ARBA00022960"/>
    </source>
</evidence>
<dbReference type="PANTHER" id="PTHR35794">
    <property type="entry name" value="CELL DIVISION PROTEIN DIVIVA"/>
    <property type="match status" value="1"/>
</dbReference>
<evidence type="ECO:0000313" key="8">
    <source>
        <dbReference type="EMBL" id="GEN32523.1"/>
    </source>
</evidence>
<evidence type="ECO:0000256" key="2">
    <source>
        <dbReference type="ARBA" id="ARBA00022490"/>
    </source>
</evidence>
<accession>A0A511V441</accession>
<dbReference type="InterPro" id="IPR007793">
    <property type="entry name" value="DivIVA_fam"/>
</dbReference>
<keyword evidence="5 7" id="KW-0175">Coiled coil</keyword>
<evidence type="ECO:0000256" key="6">
    <source>
        <dbReference type="ARBA" id="ARBA00023306"/>
    </source>
</evidence>
<gene>
    <name evidence="8" type="primary">gpsB</name>
    <name evidence="8" type="ORF">CQU01_27610</name>
</gene>
<organism evidence="8 9">
    <name type="scientific">Cerasibacillus quisquiliarum</name>
    <dbReference type="NCBI Taxonomy" id="227865"/>
    <lineage>
        <taxon>Bacteria</taxon>
        <taxon>Bacillati</taxon>
        <taxon>Bacillota</taxon>
        <taxon>Bacilli</taxon>
        <taxon>Bacillales</taxon>
        <taxon>Bacillaceae</taxon>
        <taxon>Cerasibacillus</taxon>
    </lineage>
</organism>
<dbReference type="NCBIfam" id="TIGR03544">
    <property type="entry name" value="DivI1A_domain"/>
    <property type="match status" value="1"/>
</dbReference>
<feature type="coiled-coil region" evidence="7">
    <location>
        <begin position="41"/>
        <end position="71"/>
    </location>
</feature>
<keyword evidence="6" id="KW-0131">Cell cycle</keyword>
<dbReference type="NCBIfam" id="NF010725">
    <property type="entry name" value="PRK14127.1"/>
    <property type="match status" value="1"/>
</dbReference>
<keyword evidence="4" id="KW-0133">Cell shape</keyword>
<keyword evidence="2" id="KW-0963">Cytoplasm</keyword>
<evidence type="ECO:0000256" key="1">
    <source>
        <dbReference type="ARBA" id="ARBA00004496"/>
    </source>
</evidence>
<dbReference type="AlphaFoldDB" id="A0A511V441"/>
<evidence type="ECO:0000313" key="9">
    <source>
        <dbReference type="Proteomes" id="UP000321491"/>
    </source>
</evidence>
<reference evidence="8 9" key="1">
    <citation type="submission" date="2019-07" db="EMBL/GenBank/DDBJ databases">
        <title>Whole genome shotgun sequence of Cerasibacillus quisquiliarum NBRC 102429.</title>
        <authorList>
            <person name="Hosoyama A."/>
            <person name="Uohara A."/>
            <person name="Ohji S."/>
            <person name="Ichikawa N."/>
        </authorList>
    </citation>
    <scope>NUCLEOTIDE SEQUENCE [LARGE SCALE GENOMIC DNA]</scope>
    <source>
        <strain evidence="8 9">NBRC 102429</strain>
    </source>
</reference>
<evidence type="ECO:0000256" key="5">
    <source>
        <dbReference type="ARBA" id="ARBA00023054"/>
    </source>
</evidence>
<dbReference type="InterPro" id="IPR019933">
    <property type="entry name" value="DivIVA_domain"/>
</dbReference>
<keyword evidence="3" id="KW-0132">Cell division</keyword>
<dbReference type="GO" id="GO:0051301">
    <property type="term" value="P:cell division"/>
    <property type="evidence" value="ECO:0007669"/>
    <property type="project" value="UniProtKB-KW"/>
</dbReference>
<dbReference type="GO" id="GO:0005737">
    <property type="term" value="C:cytoplasm"/>
    <property type="evidence" value="ECO:0007669"/>
    <property type="project" value="UniProtKB-SubCell"/>
</dbReference>
<comment type="caution">
    <text evidence="8">The sequence shown here is derived from an EMBL/GenBank/DDBJ whole genome shotgun (WGS) entry which is preliminary data.</text>
</comment>
<dbReference type="Gene3D" id="6.10.250.660">
    <property type="match status" value="1"/>
</dbReference>
<dbReference type="InterPro" id="IPR011229">
    <property type="entry name" value="Cell_cycle_GpsB"/>
</dbReference>
<evidence type="ECO:0000256" key="3">
    <source>
        <dbReference type="ARBA" id="ARBA00022618"/>
    </source>
</evidence>
<keyword evidence="9" id="KW-1185">Reference proteome</keyword>
<dbReference type="GO" id="GO:0008360">
    <property type="term" value="P:regulation of cell shape"/>
    <property type="evidence" value="ECO:0007669"/>
    <property type="project" value="UniProtKB-KW"/>
</dbReference>
<protein>
    <submittedName>
        <fullName evidence="8">Cell cycle protein GpsB</fullName>
    </submittedName>
</protein>
<proteinExistence type="predicted"/>
<comment type="subcellular location">
    <subcellularLocation>
        <location evidence="1">Cytoplasm</location>
    </subcellularLocation>
</comment>
<dbReference type="Proteomes" id="UP000321491">
    <property type="component" value="Unassembled WGS sequence"/>
</dbReference>
<dbReference type="PIRSF" id="PIRSF029938">
    <property type="entry name" value="UCP029938"/>
    <property type="match status" value="1"/>
</dbReference>
<name>A0A511V441_9BACI</name>
<dbReference type="PANTHER" id="PTHR35794:SF1">
    <property type="entry name" value="CELL CYCLE PROTEIN GPSB"/>
    <property type="match status" value="1"/>
</dbReference>
<sequence length="108" mass="12556">MTNKKIQLTSKDILEKEFKVSLRGYNQDEVDSFLDKIIMDYQLFNEEITTLKKEIARLKKLNQKKEQAKASESTRVIPPSQVNYDVLKRLSNLEKAVFGKSTRSNDES</sequence>